<evidence type="ECO:0000313" key="1">
    <source>
        <dbReference type="EMBL" id="JAT67949.1"/>
    </source>
</evidence>
<sequence length="526" mass="57658">WEAATLDYNFTYTTVSHPLGDSQKIAMGRVYELFYGTTMYSQNDVDLVRNVSCNTHTCGFYSSVVEAGSITFGSSGAGVLSDDLGKVVGVMSSGDGGPCPRPSDPYGKGSPIYVIGSLGAAWEHGFHSLYNLSREDEGSAEYEVYTRSRPTITVGNVVPEVYPRLGPTSCSVALQQSPARTTTVRIAAVQPWLVHVVPSSLTFDETSWHQEQFFNITAAGEHAGDVGAQQFDIRLTWAVRTDAGEWEERTKTISGFIWPGQPGTGFLNPWKIEVPFQDVVDLDTLGPDIPLVTERNGPFVPAGFLEYYPRVSMGLIVTTCLNSTGHGSRSIVSSIFSADWSLDTELPQHRRQTDRDECKETVTMLQQDETYYIIFYQQTNLTLPHGPDTGSVAASISISEASRLEVLAYFVKTHDLVKVKDLPFKESYLATSVPTVFYYCPKTDIALNIKTCSQNTTVGVVVDVYDDKLDAIRSTSRAGPSISVNVSGVDMAADRVYLVMVSPTKTEASVGRGTRQFCLTLEEMRS</sequence>
<dbReference type="AlphaFoldDB" id="A0A1D1ZM59"/>
<dbReference type="EMBL" id="GDKF01010673">
    <property type="protein sequence ID" value="JAT67949.1"/>
    <property type="molecule type" value="Transcribed_RNA"/>
</dbReference>
<dbReference type="Gene3D" id="2.40.10.10">
    <property type="entry name" value="Trypsin-like serine proteases"/>
    <property type="match status" value="1"/>
</dbReference>
<gene>
    <name evidence="1" type="ORF">g.54210</name>
</gene>
<organism evidence="1">
    <name type="scientific">Auxenochlorella protothecoides</name>
    <name type="common">Green microalga</name>
    <name type="synonym">Chlorella protothecoides</name>
    <dbReference type="NCBI Taxonomy" id="3075"/>
    <lineage>
        <taxon>Eukaryota</taxon>
        <taxon>Viridiplantae</taxon>
        <taxon>Chlorophyta</taxon>
        <taxon>core chlorophytes</taxon>
        <taxon>Trebouxiophyceae</taxon>
        <taxon>Chlorellales</taxon>
        <taxon>Chlorellaceae</taxon>
        <taxon>Auxenochlorella</taxon>
    </lineage>
</organism>
<dbReference type="InterPro" id="IPR043504">
    <property type="entry name" value="Peptidase_S1_PA_chymotrypsin"/>
</dbReference>
<proteinExistence type="predicted"/>
<name>A0A1D1ZM59_AUXPR</name>
<protein>
    <submittedName>
        <fullName evidence="1">Uncharacterized protein</fullName>
    </submittedName>
</protein>
<feature type="non-terminal residue" evidence="1">
    <location>
        <position position="1"/>
    </location>
</feature>
<reference evidence="1" key="1">
    <citation type="submission" date="2015-08" db="EMBL/GenBank/DDBJ databases">
        <authorList>
            <person name="Babu N.S."/>
            <person name="Beckwith C.J."/>
            <person name="Beseler K.G."/>
            <person name="Brison A."/>
            <person name="Carone J.V."/>
            <person name="Caskin T.P."/>
            <person name="Diamond M."/>
            <person name="Durham M.E."/>
            <person name="Foxe J.M."/>
            <person name="Go M."/>
            <person name="Henderson B.A."/>
            <person name="Jones I.B."/>
            <person name="McGettigan J.A."/>
            <person name="Micheletti S.J."/>
            <person name="Nasrallah M.E."/>
            <person name="Ortiz D."/>
            <person name="Piller C.R."/>
            <person name="Privatt S.R."/>
            <person name="Schneider S.L."/>
            <person name="Sharp S."/>
            <person name="Smith T.C."/>
            <person name="Stanton J.D."/>
            <person name="Ullery H.E."/>
            <person name="Wilson R.J."/>
            <person name="Serrano M.G."/>
            <person name="Buck G."/>
            <person name="Lee V."/>
            <person name="Wang Y."/>
            <person name="Carvalho R."/>
            <person name="Voegtly L."/>
            <person name="Shi R."/>
            <person name="Duckworth R."/>
            <person name="Johnson A."/>
            <person name="Loviza R."/>
            <person name="Walstead R."/>
            <person name="Shah Z."/>
            <person name="Kiflezghi M."/>
            <person name="Wade K."/>
            <person name="Ball S.L."/>
            <person name="Bradley K.W."/>
            <person name="Asai D.J."/>
            <person name="Bowman C.A."/>
            <person name="Russell D.A."/>
            <person name="Pope W.H."/>
            <person name="Jacobs-Sera D."/>
            <person name="Hendrix R.W."/>
            <person name="Hatfull G.F."/>
        </authorList>
    </citation>
    <scope>NUCLEOTIDE SEQUENCE</scope>
</reference>
<accession>A0A1D1ZM59</accession>